<dbReference type="OrthoDB" id="194703at2157"/>
<dbReference type="KEGG" id="halu:HUG12_04940"/>
<sequence>MATSVKLDDATKSRLERLQAEIRLETGKRITQQEVLERLVDDAYASKASFIESFREQRVPVDDEERGTFHEGIVSSGHKTGEDDIDDLLYG</sequence>
<accession>A0A7D5L9X8</accession>
<organism evidence="2 3">
    <name type="scientific">Halorarum salinum</name>
    <dbReference type="NCBI Taxonomy" id="2743089"/>
    <lineage>
        <taxon>Archaea</taxon>
        <taxon>Methanobacteriati</taxon>
        <taxon>Methanobacteriota</taxon>
        <taxon>Stenosarchaea group</taxon>
        <taxon>Halobacteria</taxon>
        <taxon>Halobacteriales</taxon>
        <taxon>Haloferacaceae</taxon>
        <taxon>Halorarum</taxon>
    </lineage>
</organism>
<dbReference type="EMBL" id="CP058579">
    <property type="protein sequence ID" value="QLG61115.1"/>
    <property type="molecule type" value="Genomic_DNA"/>
</dbReference>
<evidence type="ECO:0000313" key="3">
    <source>
        <dbReference type="Proteomes" id="UP000509626"/>
    </source>
</evidence>
<dbReference type="GeneID" id="56036781"/>
<dbReference type="RefSeq" id="WP_179267699.1">
    <property type="nucleotide sequence ID" value="NZ_CP058579.1"/>
</dbReference>
<gene>
    <name evidence="2" type="ORF">HUG12_04940</name>
</gene>
<feature type="region of interest" description="Disordered" evidence="1">
    <location>
        <begin position="61"/>
        <end position="91"/>
    </location>
</feature>
<protein>
    <submittedName>
        <fullName evidence="2">Uncharacterized protein</fullName>
    </submittedName>
</protein>
<reference evidence="2 3" key="1">
    <citation type="submission" date="2020-06" db="EMBL/GenBank/DDBJ databases">
        <title>NJ-3-1, isolated from saline soil.</title>
        <authorList>
            <person name="Cui H.L."/>
            <person name="Shi X."/>
        </authorList>
    </citation>
    <scope>NUCLEOTIDE SEQUENCE [LARGE SCALE GENOMIC DNA]</scope>
    <source>
        <strain evidence="2 3">NJ-3-1</strain>
    </source>
</reference>
<evidence type="ECO:0000313" key="2">
    <source>
        <dbReference type="EMBL" id="QLG61115.1"/>
    </source>
</evidence>
<name>A0A7D5L9X8_9EURY</name>
<proteinExistence type="predicted"/>
<evidence type="ECO:0000256" key="1">
    <source>
        <dbReference type="SAM" id="MobiDB-lite"/>
    </source>
</evidence>
<keyword evidence="3" id="KW-1185">Reference proteome</keyword>
<dbReference type="AlphaFoldDB" id="A0A7D5L9X8"/>
<dbReference type="Proteomes" id="UP000509626">
    <property type="component" value="Chromosome"/>
</dbReference>